<evidence type="ECO:0000256" key="1">
    <source>
        <dbReference type="ARBA" id="ARBA00005755"/>
    </source>
</evidence>
<dbReference type="Gene3D" id="1.10.287.690">
    <property type="entry name" value="Helix hairpin bin"/>
    <property type="match status" value="1"/>
</dbReference>
<evidence type="ECO:0000256" key="2">
    <source>
        <dbReference type="ARBA" id="ARBA00012417"/>
    </source>
</evidence>
<dbReference type="CDD" id="cd05531">
    <property type="entry name" value="POLBc_B2"/>
    <property type="match status" value="1"/>
</dbReference>
<dbReference type="Gene3D" id="3.90.1600.10">
    <property type="entry name" value="Palm domain of DNA polymerase"/>
    <property type="match status" value="1"/>
</dbReference>
<keyword evidence="5 9" id="KW-0239">DNA-directed DNA polymerase</keyword>
<keyword evidence="4" id="KW-0548">Nucleotidyltransferase</keyword>
<gene>
    <name evidence="9" type="ORF">ACFR9U_20880</name>
</gene>
<dbReference type="Proteomes" id="UP001597119">
    <property type="component" value="Unassembled WGS sequence"/>
</dbReference>
<dbReference type="GO" id="GO:0003677">
    <property type="term" value="F:DNA binding"/>
    <property type="evidence" value="ECO:0007669"/>
    <property type="project" value="UniProtKB-KW"/>
</dbReference>
<dbReference type="InterPro" id="IPR050240">
    <property type="entry name" value="DNA_pol_type-B"/>
</dbReference>
<dbReference type="GO" id="GO:0003887">
    <property type="term" value="F:DNA-directed DNA polymerase activity"/>
    <property type="evidence" value="ECO:0007669"/>
    <property type="project" value="UniProtKB-KW"/>
</dbReference>
<comment type="catalytic activity">
    <reaction evidence="7">
        <text>DNA(n) + a 2'-deoxyribonucleoside 5'-triphosphate = DNA(n+1) + diphosphate</text>
        <dbReference type="Rhea" id="RHEA:22508"/>
        <dbReference type="Rhea" id="RHEA-COMP:17339"/>
        <dbReference type="Rhea" id="RHEA-COMP:17340"/>
        <dbReference type="ChEBI" id="CHEBI:33019"/>
        <dbReference type="ChEBI" id="CHEBI:61560"/>
        <dbReference type="ChEBI" id="CHEBI:173112"/>
        <dbReference type="EC" id="2.7.7.7"/>
    </reaction>
</comment>
<feature type="domain" description="DNA-directed DNA polymerase family B multifunctional" evidence="8">
    <location>
        <begin position="282"/>
        <end position="640"/>
    </location>
</feature>
<accession>A0ABD6CGS7</accession>
<comment type="similarity">
    <text evidence="1">Belongs to the DNA polymerase type-B family.</text>
</comment>
<reference evidence="9 10" key="1">
    <citation type="journal article" date="2019" name="Int. J. Syst. Evol. Microbiol.">
        <title>The Global Catalogue of Microorganisms (GCM) 10K type strain sequencing project: providing services to taxonomists for standard genome sequencing and annotation.</title>
        <authorList>
            <consortium name="The Broad Institute Genomics Platform"/>
            <consortium name="The Broad Institute Genome Sequencing Center for Infectious Disease"/>
            <person name="Wu L."/>
            <person name="Ma J."/>
        </authorList>
    </citation>
    <scope>NUCLEOTIDE SEQUENCE [LARGE SCALE GENOMIC DNA]</scope>
    <source>
        <strain evidence="9 10">CGMCC 1.12125</strain>
    </source>
</reference>
<dbReference type="InterPro" id="IPR042087">
    <property type="entry name" value="DNA_pol_B_thumb"/>
</dbReference>
<dbReference type="Gene3D" id="1.10.132.60">
    <property type="entry name" value="DNA polymerase family B, C-terminal domain"/>
    <property type="match status" value="1"/>
</dbReference>
<proteinExistence type="inferred from homology"/>
<dbReference type="InterPro" id="IPR006134">
    <property type="entry name" value="DNA-dir_DNA_pol_B_multi_dom"/>
</dbReference>
<dbReference type="Pfam" id="PF00136">
    <property type="entry name" value="DNA_pol_B"/>
    <property type="match status" value="1"/>
</dbReference>
<dbReference type="SUPFAM" id="SSF56672">
    <property type="entry name" value="DNA/RNA polymerases"/>
    <property type="match status" value="1"/>
</dbReference>
<dbReference type="PANTHER" id="PTHR10322:SF23">
    <property type="entry name" value="DNA POLYMERASE DELTA CATALYTIC SUBUNIT"/>
    <property type="match status" value="1"/>
</dbReference>
<dbReference type="RefSeq" id="WP_247381100.1">
    <property type="nucleotide sequence ID" value="NZ_JALLGV010000009.1"/>
</dbReference>
<dbReference type="SMART" id="SM00486">
    <property type="entry name" value="POLBc"/>
    <property type="match status" value="1"/>
</dbReference>
<dbReference type="EMBL" id="JBHUDJ010000015">
    <property type="protein sequence ID" value="MFD1589438.1"/>
    <property type="molecule type" value="Genomic_DNA"/>
</dbReference>
<evidence type="ECO:0000313" key="10">
    <source>
        <dbReference type="Proteomes" id="UP001597119"/>
    </source>
</evidence>
<keyword evidence="6" id="KW-0238">DNA-binding</keyword>
<name>A0ABD6CGS7_9EURY</name>
<evidence type="ECO:0000256" key="4">
    <source>
        <dbReference type="ARBA" id="ARBA00022695"/>
    </source>
</evidence>
<evidence type="ECO:0000259" key="8">
    <source>
        <dbReference type="Pfam" id="PF00136"/>
    </source>
</evidence>
<evidence type="ECO:0000256" key="3">
    <source>
        <dbReference type="ARBA" id="ARBA00022679"/>
    </source>
</evidence>
<keyword evidence="3" id="KW-0808">Transferase</keyword>
<evidence type="ECO:0000313" key="9">
    <source>
        <dbReference type="EMBL" id="MFD1589438.1"/>
    </source>
</evidence>
<dbReference type="InterPro" id="IPR023211">
    <property type="entry name" value="DNA_pol_palm_dom_sf"/>
</dbReference>
<evidence type="ECO:0000256" key="7">
    <source>
        <dbReference type="ARBA" id="ARBA00049244"/>
    </source>
</evidence>
<dbReference type="NCBIfam" id="NF004418">
    <property type="entry name" value="PRK05761.1-4"/>
    <property type="match status" value="1"/>
</dbReference>
<sequence>MFTVEYLDDGVRTWSLTADGAECELDETYRPTLYASASSAVDALADRAAALPYVTTTSVERHRTAFRDDPEPVVRLDVERIDDVRRAATRIRRWGDPGEYRLYNVDFSREFRYCLETGTAPVPERDPTTLELAVSPVALDNDDLSTVRIDGDVHSGPVPEILDAIQTRVDAVDPDVLVVSAGDLVPTLYEVAADHDRELQLGRRPGWQQLAGESTYTSYGRVGHSPARYDVPGRALVDRSNTFFYTETNLEGCLDLVRRSWKPLQELSWASIGNVLTAIQIREALARDVLVPWKSWRHEQFKTARQLQDADRGGFTFSPSVGVHETVHELDFSSLYPNIICEYNVSPDKIRCDCHADREDVPGLGYSVCDERGYLPDVLQPLVDDRDAIKDEIAAATDPERIRELEGRSSAIKWILVSCFGYQGFSNAKFGRIECHEAINAYAREILLDAKEALEAAGWRVVHGIVDSIWVTPRPDATQRPLPAVAAEITDDVGIRLEYENEYDWIAFVPRRDSDAGALTKYFGAVADAEAYKYRGIECRQRSTPAYVADVQRDLVDCFDAHRSPEAVCDRLARELARLRAGEVDPERLVIDKRTSKAAGAYGQYTHTVAALERAADAGRDVHPGEHVRYVVVDDEKSSRDRVTLAAESPTDYDPAFYADLLVRAAESVLSPVGWRRADVREYLAETTEATLARFG</sequence>
<dbReference type="InterPro" id="IPR006172">
    <property type="entry name" value="DNA-dir_DNA_pol_B"/>
</dbReference>
<keyword evidence="10" id="KW-1185">Reference proteome</keyword>
<dbReference type="AlphaFoldDB" id="A0ABD6CGS7"/>
<evidence type="ECO:0000256" key="5">
    <source>
        <dbReference type="ARBA" id="ARBA00022932"/>
    </source>
</evidence>
<dbReference type="EC" id="2.7.7.7" evidence="2"/>
<dbReference type="PANTHER" id="PTHR10322">
    <property type="entry name" value="DNA POLYMERASE CATALYTIC SUBUNIT"/>
    <property type="match status" value="1"/>
</dbReference>
<organism evidence="9 10">
    <name type="scientific">Halorientalis brevis</name>
    <dbReference type="NCBI Taxonomy" id="1126241"/>
    <lineage>
        <taxon>Archaea</taxon>
        <taxon>Methanobacteriati</taxon>
        <taxon>Methanobacteriota</taxon>
        <taxon>Stenosarchaea group</taxon>
        <taxon>Halobacteria</taxon>
        <taxon>Halobacteriales</taxon>
        <taxon>Haloarculaceae</taxon>
        <taxon>Halorientalis</taxon>
    </lineage>
</organism>
<comment type="caution">
    <text evidence="9">The sequence shown here is derived from an EMBL/GenBank/DDBJ whole genome shotgun (WGS) entry which is preliminary data.</text>
</comment>
<dbReference type="InterPro" id="IPR043502">
    <property type="entry name" value="DNA/RNA_pol_sf"/>
</dbReference>
<evidence type="ECO:0000256" key="6">
    <source>
        <dbReference type="ARBA" id="ARBA00023125"/>
    </source>
</evidence>
<protein>
    <recommendedName>
        <fullName evidence="2">DNA-directed DNA polymerase</fullName>
        <ecNumber evidence="2">2.7.7.7</ecNumber>
    </recommendedName>
</protein>